<protein>
    <submittedName>
        <fullName evidence="2">Uncharacterized protein</fullName>
    </submittedName>
</protein>
<comment type="caution">
    <text evidence="2">The sequence shown here is derived from an EMBL/GenBank/DDBJ whole genome shotgun (WGS) entry which is preliminary data.</text>
</comment>
<sequence length="146" mass="15560">MSMRRVAPILLAIAGATAVQMASIFLTWLGWFGGGPLLSSPADILNRIGFGLPVIVVLSSATCIPMIFIARSRRGSRSAVVVAAIFAFVQAVLYSLLLFWHPFPPYPGLTLFLLVGLFAVNFLVIRMAREVANGPPDTSDAASPAD</sequence>
<feature type="transmembrane region" description="Helical" evidence="1">
    <location>
        <begin position="80"/>
        <end position="100"/>
    </location>
</feature>
<keyword evidence="1" id="KW-1133">Transmembrane helix</keyword>
<feature type="transmembrane region" description="Helical" evidence="1">
    <location>
        <begin position="45"/>
        <end position="68"/>
    </location>
</feature>
<dbReference type="Proteomes" id="UP000678243">
    <property type="component" value="Unassembled WGS sequence"/>
</dbReference>
<feature type="transmembrane region" description="Helical" evidence="1">
    <location>
        <begin position="106"/>
        <end position="125"/>
    </location>
</feature>
<organism evidence="2 3">
    <name type="scientific">Microbacterium paraoxydans</name>
    <dbReference type="NCBI Taxonomy" id="199592"/>
    <lineage>
        <taxon>Bacteria</taxon>
        <taxon>Bacillati</taxon>
        <taxon>Actinomycetota</taxon>
        <taxon>Actinomycetes</taxon>
        <taxon>Micrococcales</taxon>
        <taxon>Microbacteriaceae</taxon>
        <taxon>Microbacterium</taxon>
    </lineage>
</organism>
<dbReference type="RefSeq" id="WP_211543835.1">
    <property type="nucleotide sequence ID" value="NZ_JAGTUK010000003.1"/>
</dbReference>
<keyword evidence="1" id="KW-0472">Membrane</keyword>
<accession>A0ABS5IP57</accession>
<reference evidence="2 3" key="1">
    <citation type="submission" date="2021-04" db="EMBL/GenBank/DDBJ databases">
        <title>Whole genome analysis of root endophytic bacterium Microbacterium paraoxydans ku-mp colonizing RP-bio226 rice variety.</title>
        <authorList>
            <person name="Ulaganathan K."/>
            <person name="Latha B."/>
        </authorList>
    </citation>
    <scope>NUCLEOTIDE SEQUENCE [LARGE SCALE GENOMIC DNA]</scope>
    <source>
        <strain evidence="3">ku-mp</strain>
    </source>
</reference>
<name>A0ABS5IP57_9MICO</name>
<evidence type="ECO:0000313" key="3">
    <source>
        <dbReference type="Proteomes" id="UP000678243"/>
    </source>
</evidence>
<dbReference type="EMBL" id="JAGTUK010000003">
    <property type="protein sequence ID" value="MBS0024705.1"/>
    <property type="molecule type" value="Genomic_DNA"/>
</dbReference>
<keyword evidence="3" id="KW-1185">Reference proteome</keyword>
<evidence type="ECO:0000313" key="2">
    <source>
        <dbReference type="EMBL" id="MBS0024705.1"/>
    </source>
</evidence>
<evidence type="ECO:0000256" key="1">
    <source>
        <dbReference type="SAM" id="Phobius"/>
    </source>
</evidence>
<gene>
    <name evidence="2" type="ORF">KE274_11345</name>
</gene>
<keyword evidence="1" id="KW-0812">Transmembrane</keyword>
<proteinExistence type="predicted"/>